<feature type="region of interest" description="Disordered" evidence="1">
    <location>
        <begin position="113"/>
        <end position="140"/>
    </location>
</feature>
<proteinExistence type="predicted"/>
<dbReference type="EMBL" id="SDMP01000005">
    <property type="protein sequence ID" value="RYR59721.1"/>
    <property type="molecule type" value="Genomic_DNA"/>
</dbReference>
<protein>
    <submittedName>
        <fullName evidence="2">Uncharacterized protein</fullName>
    </submittedName>
</protein>
<dbReference type="AlphaFoldDB" id="A0A445D981"/>
<comment type="caution">
    <text evidence="2">The sequence shown here is derived from an EMBL/GenBank/DDBJ whole genome shotgun (WGS) entry which is preliminary data.</text>
</comment>
<accession>A0A445D981</accession>
<reference evidence="2 3" key="1">
    <citation type="submission" date="2019-01" db="EMBL/GenBank/DDBJ databases">
        <title>Sequencing of cultivated peanut Arachis hypogaea provides insights into genome evolution and oil improvement.</title>
        <authorList>
            <person name="Chen X."/>
        </authorList>
    </citation>
    <scope>NUCLEOTIDE SEQUENCE [LARGE SCALE GENOMIC DNA]</scope>
    <source>
        <strain evidence="3">cv. Fuhuasheng</strain>
        <tissue evidence="2">Leaves</tissue>
    </source>
</reference>
<feature type="compositionally biased region" description="Polar residues" evidence="1">
    <location>
        <begin position="115"/>
        <end position="124"/>
    </location>
</feature>
<sequence length="318" mass="35047">MEMVGEGAVRDVVVDQKQPFWVTAVAMELHEVGVVYAREDEDLVAEGLGGERFSGSGVVVLVEMFHGDESPVAELAEVDGAEPAVADLALGVKSIRGGLKLLVGEYRREEAACGQRNSEGQHSGSVGLDELALGDPRRRDGGLRMEADEVLVGVGSIESAEASALFAAGEVGSESEAERCIDPQSGRSRFGFLMRLHCQEQRLQFVGGEHGWRKNRRAHEASRTLKGEAERLMGWLGMERKWVEGHDVRMEKVRLLMEMKEWGVEQRSWKEGWPQPGEEENGNGKGRVEANGGHGVFVDEQAMWEVDGVQKKLKKKKR</sequence>
<gene>
    <name evidence="2" type="ORF">Ahy_A05g025661</name>
</gene>
<evidence type="ECO:0000256" key="1">
    <source>
        <dbReference type="SAM" id="MobiDB-lite"/>
    </source>
</evidence>
<keyword evidence="3" id="KW-1185">Reference proteome</keyword>
<feature type="region of interest" description="Disordered" evidence="1">
    <location>
        <begin position="268"/>
        <end position="296"/>
    </location>
</feature>
<dbReference type="Proteomes" id="UP000289738">
    <property type="component" value="Chromosome A05"/>
</dbReference>
<name>A0A445D981_ARAHY</name>
<organism evidence="2 3">
    <name type="scientific">Arachis hypogaea</name>
    <name type="common">Peanut</name>
    <dbReference type="NCBI Taxonomy" id="3818"/>
    <lineage>
        <taxon>Eukaryota</taxon>
        <taxon>Viridiplantae</taxon>
        <taxon>Streptophyta</taxon>
        <taxon>Embryophyta</taxon>
        <taxon>Tracheophyta</taxon>
        <taxon>Spermatophyta</taxon>
        <taxon>Magnoliopsida</taxon>
        <taxon>eudicotyledons</taxon>
        <taxon>Gunneridae</taxon>
        <taxon>Pentapetalae</taxon>
        <taxon>rosids</taxon>
        <taxon>fabids</taxon>
        <taxon>Fabales</taxon>
        <taxon>Fabaceae</taxon>
        <taxon>Papilionoideae</taxon>
        <taxon>50 kb inversion clade</taxon>
        <taxon>dalbergioids sensu lato</taxon>
        <taxon>Dalbergieae</taxon>
        <taxon>Pterocarpus clade</taxon>
        <taxon>Arachis</taxon>
    </lineage>
</organism>
<evidence type="ECO:0000313" key="3">
    <source>
        <dbReference type="Proteomes" id="UP000289738"/>
    </source>
</evidence>
<evidence type="ECO:0000313" key="2">
    <source>
        <dbReference type="EMBL" id="RYR59721.1"/>
    </source>
</evidence>